<comment type="similarity">
    <text evidence="1">Belongs to the type-1 OGG1 family.</text>
</comment>
<evidence type="ECO:0000256" key="1">
    <source>
        <dbReference type="ARBA" id="ARBA00010679"/>
    </source>
</evidence>
<accession>A0A645DG78</accession>
<protein>
    <recommendedName>
        <fullName evidence="2">DNA-(apurinic or apyrimidinic site) lyase</fullName>
        <ecNumber evidence="2">4.2.99.18</ecNumber>
    </recommendedName>
</protein>
<dbReference type="InterPro" id="IPR003265">
    <property type="entry name" value="HhH-GPD_domain"/>
</dbReference>
<dbReference type="CDD" id="cd00056">
    <property type="entry name" value="ENDO3c"/>
    <property type="match status" value="1"/>
</dbReference>
<evidence type="ECO:0000256" key="3">
    <source>
        <dbReference type="ARBA" id="ARBA00044632"/>
    </source>
</evidence>
<dbReference type="EC" id="4.2.99.18" evidence="2"/>
<reference evidence="5" key="1">
    <citation type="submission" date="2019-08" db="EMBL/GenBank/DDBJ databases">
        <authorList>
            <person name="Kucharzyk K."/>
            <person name="Murdoch R.W."/>
            <person name="Higgins S."/>
            <person name="Loffler F."/>
        </authorList>
    </citation>
    <scope>NUCLEOTIDE SEQUENCE</scope>
</reference>
<feature type="domain" description="HhH-GPD" evidence="4">
    <location>
        <begin position="36"/>
        <end position="188"/>
    </location>
</feature>
<dbReference type="Gene3D" id="1.10.340.30">
    <property type="entry name" value="Hypothetical protein, domain 2"/>
    <property type="match status" value="1"/>
</dbReference>
<evidence type="ECO:0000259" key="4">
    <source>
        <dbReference type="SMART" id="SM00478"/>
    </source>
</evidence>
<comment type="catalytic activity">
    <reaction evidence="3">
        <text>2'-deoxyribonucleotide-(2'-deoxyribose 5'-phosphate)-2'-deoxyribonucleotide-DNA = a 3'-end 2'-deoxyribonucleotide-(2,3-dehydro-2,3-deoxyribose 5'-phosphate)-DNA + a 5'-end 5'-phospho-2'-deoxyribonucleoside-DNA + H(+)</text>
        <dbReference type="Rhea" id="RHEA:66592"/>
        <dbReference type="Rhea" id="RHEA-COMP:13180"/>
        <dbReference type="Rhea" id="RHEA-COMP:16897"/>
        <dbReference type="Rhea" id="RHEA-COMP:17067"/>
        <dbReference type="ChEBI" id="CHEBI:15378"/>
        <dbReference type="ChEBI" id="CHEBI:136412"/>
        <dbReference type="ChEBI" id="CHEBI:157695"/>
        <dbReference type="ChEBI" id="CHEBI:167181"/>
        <dbReference type="EC" id="4.2.99.18"/>
    </reaction>
</comment>
<dbReference type="GO" id="GO:0006284">
    <property type="term" value="P:base-excision repair"/>
    <property type="evidence" value="ECO:0007669"/>
    <property type="project" value="InterPro"/>
</dbReference>
<sequence length="191" mass="21245">MQNAALYDTMTRAMKAGTGIRILHQEPFETLISFITSQNNNIPRIRSLIARLCRELGNGFESPYGETVYAFPTAEAVASAGEKALLDMKFGFRAKYIARCAETVASGRFDLSSVSGLRDDEARMELMTLYGVGPKVANCVLLFGYARKDMFPVDVWIKRAINTRFGGTLPDFGAYAGIAQQYIFNNERNEI</sequence>
<comment type="caution">
    <text evidence="5">The sequence shown here is derived from an EMBL/GenBank/DDBJ whole genome shotgun (WGS) entry which is preliminary data.</text>
</comment>
<dbReference type="EMBL" id="VSSQ01035900">
    <property type="protein sequence ID" value="MPM88251.1"/>
    <property type="molecule type" value="Genomic_DNA"/>
</dbReference>
<evidence type="ECO:0000256" key="2">
    <source>
        <dbReference type="ARBA" id="ARBA00012720"/>
    </source>
</evidence>
<gene>
    <name evidence="5" type="ORF">SDC9_135352</name>
</gene>
<name>A0A645DG78_9ZZZZ</name>
<proteinExistence type="inferred from homology"/>
<dbReference type="Gene3D" id="1.10.1670.10">
    <property type="entry name" value="Helix-hairpin-Helix base-excision DNA repair enzymes (C-terminal)"/>
    <property type="match status" value="1"/>
</dbReference>
<dbReference type="AlphaFoldDB" id="A0A645DG78"/>
<dbReference type="SUPFAM" id="SSF48150">
    <property type="entry name" value="DNA-glycosylase"/>
    <property type="match status" value="1"/>
</dbReference>
<dbReference type="PANTHER" id="PTHR10242:SF2">
    <property type="entry name" value="N-GLYCOSYLASE_DNA LYASE"/>
    <property type="match status" value="1"/>
</dbReference>
<evidence type="ECO:0000313" key="5">
    <source>
        <dbReference type="EMBL" id="MPM88251.1"/>
    </source>
</evidence>
<dbReference type="PANTHER" id="PTHR10242">
    <property type="entry name" value="8-OXOGUANINE DNA GLYCOSYLASE"/>
    <property type="match status" value="1"/>
</dbReference>
<dbReference type="Pfam" id="PF00730">
    <property type="entry name" value="HhH-GPD"/>
    <property type="match status" value="1"/>
</dbReference>
<dbReference type="InterPro" id="IPR023170">
    <property type="entry name" value="HhH_base_excis_C"/>
</dbReference>
<organism evidence="5">
    <name type="scientific">bioreactor metagenome</name>
    <dbReference type="NCBI Taxonomy" id="1076179"/>
    <lineage>
        <taxon>unclassified sequences</taxon>
        <taxon>metagenomes</taxon>
        <taxon>ecological metagenomes</taxon>
    </lineage>
</organism>
<dbReference type="InterPro" id="IPR011257">
    <property type="entry name" value="DNA_glycosylase"/>
</dbReference>
<dbReference type="GO" id="GO:0140078">
    <property type="term" value="F:class I DNA-(apurinic or apyrimidinic site) endonuclease activity"/>
    <property type="evidence" value="ECO:0007669"/>
    <property type="project" value="UniProtKB-EC"/>
</dbReference>
<dbReference type="InterPro" id="IPR052054">
    <property type="entry name" value="Oxidative_DNA_repair_enzyme"/>
</dbReference>
<dbReference type="SMART" id="SM00478">
    <property type="entry name" value="ENDO3c"/>
    <property type="match status" value="1"/>
</dbReference>